<dbReference type="PROSITE" id="PS51371">
    <property type="entry name" value="CBS"/>
    <property type="match status" value="1"/>
</dbReference>
<evidence type="ECO:0000259" key="3">
    <source>
        <dbReference type="PROSITE" id="PS50112"/>
    </source>
</evidence>
<dbReference type="GO" id="GO:0016301">
    <property type="term" value="F:kinase activity"/>
    <property type="evidence" value="ECO:0007669"/>
    <property type="project" value="UniProtKB-KW"/>
</dbReference>
<dbReference type="Proteomes" id="UP001050975">
    <property type="component" value="Unassembled WGS sequence"/>
</dbReference>
<dbReference type="InterPro" id="IPR035965">
    <property type="entry name" value="PAS-like_dom_sf"/>
</dbReference>
<dbReference type="InterPro" id="IPR000014">
    <property type="entry name" value="PAS"/>
</dbReference>
<dbReference type="InterPro" id="IPR000644">
    <property type="entry name" value="CBS_dom"/>
</dbReference>
<evidence type="ECO:0000259" key="4">
    <source>
        <dbReference type="PROSITE" id="PS51371"/>
    </source>
</evidence>
<dbReference type="Gene3D" id="3.10.580.10">
    <property type="entry name" value="CBS-domain"/>
    <property type="match status" value="1"/>
</dbReference>
<proteinExistence type="predicted"/>
<dbReference type="PANTHER" id="PTHR43080:SF2">
    <property type="entry name" value="CBS DOMAIN-CONTAINING PROTEIN"/>
    <property type="match status" value="1"/>
</dbReference>
<dbReference type="Pfam" id="PF00571">
    <property type="entry name" value="CBS"/>
    <property type="match status" value="1"/>
</dbReference>
<dbReference type="Gene3D" id="3.30.450.20">
    <property type="entry name" value="PAS domain"/>
    <property type="match status" value="1"/>
</dbReference>
<dbReference type="AlphaFoldDB" id="A0AAV3XAR5"/>
<dbReference type="SMART" id="SM00116">
    <property type="entry name" value="CBS"/>
    <property type="match status" value="2"/>
</dbReference>
<dbReference type="SMART" id="SM00091">
    <property type="entry name" value="PAS"/>
    <property type="match status" value="1"/>
</dbReference>
<dbReference type="Pfam" id="PF08448">
    <property type="entry name" value="PAS_4"/>
    <property type="match status" value="1"/>
</dbReference>
<gene>
    <name evidence="5" type="ORF">MiSe_22520</name>
</gene>
<keyword evidence="5" id="KW-0418">Kinase</keyword>
<dbReference type="SUPFAM" id="SSF54631">
    <property type="entry name" value="CBS-domain pair"/>
    <property type="match status" value="1"/>
</dbReference>
<dbReference type="CDD" id="cd00130">
    <property type="entry name" value="PAS"/>
    <property type="match status" value="1"/>
</dbReference>
<protein>
    <submittedName>
        <fullName evidence="5">Multi-sensor Hybrid Histidine Kinase</fullName>
    </submittedName>
</protein>
<reference evidence="5" key="1">
    <citation type="submission" date="2019-10" db="EMBL/GenBank/DDBJ databases">
        <title>Draft genome sequece of Microseira wollei NIES-4236.</title>
        <authorList>
            <person name="Yamaguchi H."/>
            <person name="Suzuki S."/>
            <person name="Kawachi M."/>
        </authorList>
    </citation>
    <scope>NUCLEOTIDE SEQUENCE</scope>
    <source>
        <strain evidence="5">NIES-4236</strain>
    </source>
</reference>
<dbReference type="PANTHER" id="PTHR43080">
    <property type="entry name" value="CBS DOMAIN-CONTAINING PROTEIN CBSX3, MITOCHONDRIAL"/>
    <property type="match status" value="1"/>
</dbReference>
<keyword evidence="6" id="KW-1185">Reference proteome</keyword>
<name>A0AAV3XAR5_9CYAN</name>
<dbReference type="InterPro" id="IPR046342">
    <property type="entry name" value="CBS_dom_sf"/>
</dbReference>
<dbReference type="PROSITE" id="PS50112">
    <property type="entry name" value="PAS"/>
    <property type="match status" value="1"/>
</dbReference>
<feature type="domain" description="CBS" evidence="4">
    <location>
        <begin position="102"/>
        <end position="161"/>
    </location>
</feature>
<evidence type="ECO:0000313" key="5">
    <source>
        <dbReference type="EMBL" id="GET37499.1"/>
    </source>
</evidence>
<evidence type="ECO:0000256" key="1">
    <source>
        <dbReference type="ARBA" id="ARBA00023122"/>
    </source>
</evidence>
<feature type="domain" description="PAS" evidence="3">
    <location>
        <begin position="176"/>
        <end position="222"/>
    </location>
</feature>
<dbReference type="InterPro" id="IPR013656">
    <property type="entry name" value="PAS_4"/>
</dbReference>
<dbReference type="RefSeq" id="WP_226579073.1">
    <property type="nucleotide sequence ID" value="NZ_BLAY01000029.1"/>
</dbReference>
<evidence type="ECO:0000256" key="2">
    <source>
        <dbReference type="PROSITE-ProRule" id="PRU00703"/>
    </source>
</evidence>
<dbReference type="SUPFAM" id="SSF55785">
    <property type="entry name" value="PYP-like sensor domain (PAS domain)"/>
    <property type="match status" value="1"/>
</dbReference>
<keyword evidence="5" id="KW-0808">Transferase</keyword>
<accession>A0AAV3XAR5</accession>
<dbReference type="EMBL" id="BLAY01000029">
    <property type="protein sequence ID" value="GET37499.1"/>
    <property type="molecule type" value="Genomic_DNA"/>
</dbReference>
<dbReference type="CDD" id="cd04620">
    <property type="entry name" value="CBS_two-component_sensor_histidine_kinase_repeat1"/>
    <property type="match status" value="1"/>
</dbReference>
<dbReference type="InterPro" id="IPR051257">
    <property type="entry name" value="Diverse_CBS-Domain"/>
</dbReference>
<organism evidence="5 6">
    <name type="scientific">Microseira wollei NIES-4236</name>
    <dbReference type="NCBI Taxonomy" id="2530354"/>
    <lineage>
        <taxon>Bacteria</taxon>
        <taxon>Bacillati</taxon>
        <taxon>Cyanobacteriota</taxon>
        <taxon>Cyanophyceae</taxon>
        <taxon>Oscillatoriophycideae</taxon>
        <taxon>Aerosakkonematales</taxon>
        <taxon>Aerosakkonemataceae</taxon>
        <taxon>Microseira</taxon>
    </lineage>
</organism>
<keyword evidence="1 2" id="KW-0129">CBS domain</keyword>
<sequence>MHIPDPMDLPTLEQVTISSALTVKKNTLVKNVILWMSQGRGTDLSLSEQDFSSELNLPSQAPSSCALVVENRQLLGIFTERDVVRLIASGMDLSRTEISQVMTQPVVTLALSETQNALTALSLMRQHRIRHLPVVDESGQLVGLVTESKLLQAIAPLEMAEDLSARQQLELELPHRERQFSTLVENSPDIIFRLDRHLRHIYINARVRQESGIPPEQFLGKTGRELGLPTEVCDIFESACYQAFATGEITRVEYRIGDKYFLSRLIPERTTDGAIESLMGIT</sequence>
<comment type="caution">
    <text evidence="5">The sequence shown here is derived from an EMBL/GenBank/DDBJ whole genome shotgun (WGS) entry which is preliminary data.</text>
</comment>
<evidence type="ECO:0000313" key="6">
    <source>
        <dbReference type="Proteomes" id="UP001050975"/>
    </source>
</evidence>